<reference evidence="1" key="1">
    <citation type="submission" date="2017-08" db="EMBL/GenBank/DDBJ databases">
        <title>Real-time genomic and epidemiological investigation of a multi-institutional outbreak of KPC-producing Enterobacteriaceae reveals complex transmission dynamics and informs management responses.</title>
        <authorList>
            <person name="Kwong J.C."/>
            <person name="Lane C."/>
            <person name="Romanes F."/>
            <person name="Goncalves da Silva A."/>
            <person name="Easton M."/>
            <person name="Cronin K."/>
            <person name="Waters M.J."/>
            <person name="Tomita T."/>
            <person name="Stevens K."/>
            <person name="Schultz M.B."/>
            <person name="Baines S.L."/>
            <person name="Sherry N.L."/>
            <person name="Carter G."/>
            <person name="Mu A."/>
            <person name="Sait M."/>
            <person name="Ballard S.A."/>
            <person name="Seemann T."/>
            <person name="Stinear T.P."/>
            <person name="Howden B.P."/>
        </authorList>
    </citation>
    <scope>NUCLEOTIDE SEQUENCE</scope>
    <source>
        <strain evidence="1">AUSMDU00008141</strain>
    </source>
</reference>
<keyword evidence="2" id="KW-1185">Reference proteome</keyword>
<organism evidence="1 2">
    <name type="scientific">Citrobacter farmeri</name>
    <dbReference type="NCBI Taxonomy" id="67824"/>
    <lineage>
        <taxon>Bacteria</taxon>
        <taxon>Pseudomonadati</taxon>
        <taxon>Pseudomonadota</taxon>
        <taxon>Gammaproteobacteria</taxon>
        <taxon>Enterobacterales</taxon>
        <taxon>Enterobacteriaceae</taxon>
        <taxon>Citrobacter</taxon>
    </lineage>
</organism>
<evidence type="ECO:0000313" key="2">
    <source>
        <dbReference type="Proteomes" id="UP000215286"/>
    </source>
</evidence>
<name>A0ACA8D573_9ENTR</name>
<sequence length="80" mass="9397">MKTGDPKGFQSSNLCASARLNKGLPKGNPFVFMALRIQLEYPLRISREKRFIFSRFSCQKRRVQRRSHFHVWRTAAAELQ</sequence>
<evidence type="ECO:0000313" key="1">
    <source>
        <dbReference type="EMBL" id="AST79322.1"/>
    </source>
</evidence>
<dbReference type="EMBL" id="CP022695">
    <property type="protein sequence ID" value="AST79322.1"/>
    <property type="molecule type" value="Genomic_DNA"/>
</dbReference>
<proteinExistence type="predicted"/>
<gene>
    <name evidence="1" type="ORF">CI104_09635</name>
</gene>
<accession>A0ACA8D573</accession>
<dbReference type="Proteomes" id="UP000215286">
    <property type="component" value="Chromosome"/>
</dbReference>
<protein>
    <submittedName>
        <fullName evidence="1">Uncharacterized protein</fullName>
    </submittedName>
</protein>